<dbReference type="Proteomes" id="UP000509667">
    <property type="component" value="Chromosome"/>
</dbReference>
<keyword evidence="3" id="KW-0597">Phosphoprotein</keyword>
<dbReference type="SUPFAM" id="SSF55874">
    <property type="entry name" value="ATPase domain of HSP90 chaperone/DNA topoisomerase II/histidine kinase"/>
    <property type="match status" value="1"/>
</dbReference>
<proteinExistence type="predicted"/>
<dbReference type="EMBL" id="CP058910">
    <property type="protein sequence ID" value="QLH77731.1"/>
    <property type="molecule type" value="Genomic_DNA"/>
</dbReference>
<feature type="domain" description="Histidine kinase" evidence="8">
    <location>
        <begin position="284"/>
        <end position="492"/>
    </location>
</feature>
<feature type="domain" description="PAS" evidence="9">
    <location>
        <begin position="163"/>
        <end position="194"/>
    </location>
</feature>
<dbReference type="PANTHER" id="PTHR43304">
    <property type="entry name" value="PHYTOCHROME-LIKE PROTEIN CPH1"/>
    <property type="match status" value="1"/>
</dbReference>
<evidence type="ECO:0000256" key="3">
    <source>
        <dbReference type="ARBA" id="ARBA00022553"/>
    </source>
</evidence>
<dbReference type="InterPro" id="IPR036890">
    <property type="entry name" value="HATPase_C_sf"/>
</dbReference>
<gene>
    <name evidence="11" type="ORF">HZS55_10650</name>
</gene>
<dbReference type="RefSeq" id="WP_179911650.1">
    <property type="nucleotide sequence ID" value="NZ_CP058910.1"/>
</dbReference>
<evidence type="ECO:0000259" key="9">
    <source>
        <dbReference type="PROSITE" id="PS50112"/>
    </source>
</evidence>
<evidence type="ECO:0000313" key="11">
    <source>
        <dbReference type="EMBL" id="QLH77731.1"/>
    </source>
</evidence>
<keyword evidence="4" id="KW-0808">Transferase</keyword>
<evidence type="ECO:0000256" key="6">
    <source>
        <dbReference type="SAM" id="Coils"/>
    </source>
</evidence>
<dbReference type="PRINTS" id="PR00344">
    <property type="entry name" value="BCTRLSENSOR"/>
</dbReference>
<feature type="coiled-coil region" evidence="6">
    <location>
        <begin position="254"/>
        <end position="288"/>
    </location>
</feature>
<dbReference type="InterPro" id="IPR052162">
    <property type="entry name" value="Sensor_kinase/Photoreceptor"/>
</dbReference>
<reference evidence="11 12" key="1">
    <citation type="submission" date="2020-07" db="EMBL/GenBank/DDBJ databases">
        <title>Halosimplex pelagicum sp. nov. and Halosimplex rubrum sp. nov., isolated from salted brown alga Laminaria, and emended description of the genus Halosimplex.</title>
        <authorList>
            <person name="Cui H."/>
        </authorList>
    </citation>
    <scope>NUCLEOTIDE SEQUENCE [LARGE SCALE GENOMIC DNA]</scope>
    <source>
        <strain evidence="11 12">R27</strain>
    </source>
</reference>
<evidence type="ECO:0000256" key="5">
    <source>
        <dbReference type="ARBA" id="ARBA00022777"/>
    </source>
</evidence>
<organism evidence="11 12">
    <name type="scientific">Halosimplex rubrum</name>
    <dbReference type="NCBI Taxonomy" id="869889"/>
    <lineage>
        <taxon>Archaea</taxon>
        <taxon>Methanobacteriati</taxon>
        <taxon>Methanobacteriota</taxon>
        <taxon>Stenosarchaea group</taxon>
        <taxon>Halobacteria</taxon>
        <taxon>Halobacteriales</taxon>
        <taxon>Haloarculaceae</taxon>
        <taxon>Halosimplex</taxon>
    </lineage>
</organism>
<evidence type="ECO:0000313" key="12">
    <source>
        <dbReference type="Proteomes" id="UP000509667"/>
    </source>
</evidence>
<dbReference type="InterPro" id="IPR035965">
    <property type="entry name" value="PAS-like_dom_sf"/>
</dbReference>
<dbReference type="PROSITE" id="PS50109">
    <property type="entry name" value="HIS_KIN"/>
    <property type="match status" value="1"/>
</dbReference>
<evidence type="ECO:0000256" key="1">
    <source>
        <dbReference type="ARBA" id="ARBA00000085"/>
    </source>
</evidence>
<dbReference type="SMART" id="SM00091">
    <property type="entry name" value="PAS"/>
    <property type="match status" value="1"/>
</dbReference>
<dbReference type="InterPro" id="IPR004358">
    <property type="entry name" value="Sig_transdc_His_kin-like_C"/>
</dbReference>
<keyword evidence="5 11" id="KW-0418">Kinase</keyword>
<dbReference type="InterPro" id="IPR000014">
    <property type="entry name" value="PAS"/>
</dbReference>
<dbReference type="Pfam" id="PF13426">
    <property type="entry name" value="PAS_9"/>
    <property type="match status" value="1"/>
</dbReference>
<dbReference type="CDD" id="cd00130">
    <property type="entry name" value="PAS"/>
    <property type="match status" value="1"/>
</dbReference>
<protein>
    <recommendedName>
        <fullName evidence="2">histidine kinase</fullName>
        <ecNumber evidence="2">2.7.13.3</ecNumber>
    </recommendedName>
</protein>
<dbReference type="SUPFAM" id="SSF55785">
    <property type="entry name" value="PYP-like sensor domain (PAS domain)"/>
    <property type="match status" value="1"/>
</dbReference>
<dbReference type="NCBIfam" id="TIGR00229">
    <property type="entry name" value="sensory_box"/>
    <property type="match status" value="1"/>
</dbReference>
<dbReference type="Gene3D" id="3.30.450.20">
    <property type="entry name" value="PAS domain"/>
    <property type="match status" value="1"/>
</dbReference>
<comment type="catalytic activity">
    <reaction evidence="1">
        <text>ATP + protein L-histidine = ADP + protein N-phospho-L-histidine.</text>
        <dbReference type="EC" id="2.7.13.3"/>
    </reaction>
</comment>
<evidence type="ECO:0000259" key="8">
    <source>
        <dbReference type="PROSITE" id="PS50109"/>
    </source>
</evidence>
<dbReference type="InterPro" id="IPR003594">
    <property type="entry name" value="HATPase_dom"/>
</dbReference>
<dbReference type="OrthoDB" id="3369at2157"/>
<feature type="region of interest" description="Disordered" evidence="7">
    <location>
        <begin position="429"/>
        <end position="448"/>
    </location>
</feature>
<dbReference type="Pfam" id="PF02518">
    <property type="entry name" value="HATPase_c"/>
    <property type="match status" value="1"/>
</dbReference>
<evidence type="ECO:0000256" key="2">
    <source>
        <dbReference type="ARBA" id="ARBA00012438"/>
    </source>
</evidence>
<feature type="domain" description="PAC" evidence="10">
    <location>
        <begin position="219"/>
        <end position="273"/>
    </location>
</feature>
<dbReference type="Gene3D" id="3.30.565.10">
    <property type="entry name" value="Histidine kinase-like ATPase, C-terminal domain"/>
    <property type="match status" value="1"/>
</dbReference>
<dbReference type="EC" id="2.7.13.3" evidence="2"/>
<feature type="compositionally biased region" description="Basic and acidic residues" evidence="7">
    <location>
        <begin position="435"/>
        <end position="448"/>
    </location>
</feature>
<dbReference type="AlphaFoldDB" id="A0A7D5SY98"/>
<dbReference type="GO" id="GO:0004673">
    <property type="term" value="F:protein histidine kinase activity"/>
    <property type="evidence" value="ECO:0007669"/>
    <property type="project" value="UniProtKB-EC"/>
</dbReference>
<dbReference type="GeneID" id="56078327"/>
<keyword evidence="6" id="KW-0175">Coiled coil</keyword>
<sequence>METEFPLTEDIRSNRDSRISTVLVRTADEGNRRQLTRWLTEQESYDRVETDIRTGEFDCCILDWATLLDNQGAIRTRKQAERIPLPFVLLVPEQRADEITKALQDDARDLHSLVDELLRMPVSELELEQRLESVLRARHQAVVLDEEHEQLHAIRDNHRGHGVILTNTDGIIEYVNRGFEQQSGYSNEEVLGKTPNVLNSGEHDESFFADLWETITSGEKWHGEVINDRKDGEQYVVDQVIVPLTGPEGEIEQFVAVNHEITELRELANSLNEQRDQLELLNRVLRHDIRNDMSVILGWMEILDAHVDSDGEEMLDRVLTSGRHVVELTDVAKTIVEAIFEEEDVSLESVELGSLLETVIETRKETFDQATIRMDGRPPAVTVEANEMLSAVFRNLINNAVQHNDADEPKVTISSQVDDGSVRIRVADNGPGIPDDQRDQIFDSDEKGLDSTGTGMGLYLVTNLVDMYDGSVWIEDNDPHGAVFVVDLPTSDSSSGDASE</sequence>
<dbReference type="InterPro" id="IPR005467">
    <property type="entry name" value="His_kinase_dom"/>
</dbReference>
<keyword evidence="12" id="KW-1185">Reference proteome</keyword>
<dbReference type="CDD" id="cd00075">
    <property type="entry name" value="HATPase"/>
    <property type="match status" value="1"/>
</dbReference>
<dbReference type="SMART" id="SM00387">
    <property type="entry name" value="HATPase_c"/>
    <property type="match status" value="1"/>
</dbReference>
<evidence type="ECO:0000259" key="10">
    <source>
        <dbReference type="PROSITE" id="PS50113"/>
    </source>
</evidence>
<name>A0A7D5SY98_9EURY</name>
<dbReference type="KEGG" id="hrr:HZS55_10650"/>
<dbReference type="PROSITE" id="PS50112">
    <property type="entry name" value="PAS"/>
    <property type="match status" value="1"/>
</dbReference>
<evidence type="ECO:0000256" key="4">
    <source>
        <dbReference type="ARBA" id="ARBA00022679"/>
    </source>
</evidence>
<evidence type="ECO:0000256" key="7">
    <source>
        <dbReference type="SAM" id="MobiDB-lite"/>
    </source>
</evidence>
<accession>A0A7D5SY98</accession>
<dbReference type="InterPro" id="IPR000700">
    <property type="entry name" value="PAS-assoc_C"/>
</dbReference>
<dbReference type="PANTHER" id="PTHR43304:SF1">
    <property type="entry name" value="PAC DOMAIN-CONTAINING PROTEIN"/>
    <property type="match status" value="1"/>
</dbReference>
<dbReference type="PROSITE" id="PS50113">
    <property type="entry name" value="PAC"/>
    <property type="match status" value="1"/>
</dbReference>